<evidence type="ECO:0000313" key="16">
    <source>
        <dbReference type="Proteomes" id="UP001185659"/>
    </source>
</evidence>
<dbReference type="InterPro" id="IPR018044">
    <property type="entry name" value="Peptidase_S11"/>
</dbReference>
<dbReference type="InterPro" id="IPR012338">
    <property type="entry name" value="Beta-lactam/transpept-like"/>
</dbReference>
<evidence type="ECO:0000256" key="13">
    <source>
        <dbReference type="RuleBase" id="RU004016"/>
    </source>
</evidence>
<keyword evidence="6" id="KW-0645">Protease</keyword>
<dbReference type="EC" id="3.4.16.4" evidence="4"/>
<evidence type="ECO:0000256" key="10">
    <source>
        <dbReference type="ARBA" id="ARBA00022984"/>
    </source>
</evidence>
<feature type="domain" description="Peptidase S11 D-Ala-D-Ala carboxypeptidase A C-terminal" evidence="14">
    <location>
        <begin position="253"/>
        <end position="343"/>
    </location>
</feature>
<keyword evidence="7" id="KW-0732">Signal</keyword>
<evidence type="ECO:0000313" key="15">
    <source>
        <dbReference type="EMBL" id="MDV6226795.1"/>
    </source>
</evidence>
<keyword evidence="11" id="KW-0961">Cell wall biogenesis/degradation</keyword>
<evidence type="ECO:0000256" key="12">
    <source>
        <dbReference type="ARBA" id="ARBA00034000"/>
    </source>
</evidence>
<evidence type="ECO:0000256" key="9">
    <source>
        <dbReference type="ARBA" id="ARBA00022960"/>
    </source>
</evidence>
<dbReference type="InterPro" id="IPR015956">
    <property type="entry name" value="Peniciliin-bd_prot_C_sf"/>
</dbReference>
<evidence type="ECO:0000256" key="5">
    <source>
        <dbReference type="ARBA" id="ARBA00022645"/>
    </source>
</evidence>
<comment type="similarity">
    <text evidence="3 13">Belongs to the peptidase S11 family.</text>
</comment>
<dbReference type="GO" id="GO:0004180">
    <property type="term" value="F:carboxypeptidase activity"/>
    <property type="evidence" value="ECO:0007669"/>
    <property type="project" value="UniProtKB-KW"/>
</dbReference>
<dbReference type="PANTHER" id="PTHR21581:SF6">
    <property type="entry name" value="TRAFFICKING PROTEIN PARTICLE COMPLEX SUBUNIT 12"/>
    <property type="match status" value="1"/>
</dbReference>
<dbReference type="SMART" id="SM00936">
    <property type="entry name" value="PBP5_C"/>
    <property type="match status" value="1"/>
</dbReference>
<gene>
    <name evidence="15" type="ORF">R2G56_10910</name>
</gene>
<dbReference type="PRINTS" id="PR00725">
    <property type="entry name" value="DADACBPTASE1"/>
</dbReference>
<organism evidence="15 16">
    <name type="scientific">Nitratireductor aquimarinus</name>
    <dbReference type="NCBI Taxonomy" id="889300"/>
    <lineage>
        <taxon>Bacteria</taxon>
        <taxon>Pseudomonadati</taxon>
        <taxon>Pseudomonadota</taxon>
        <taxon>Alphaproteobacteria</taxon>
        <taxon>Hyphomicrobiales</taxon>
        <taxon>Phyllobacteriaceae</taxon>
        <taxon>Nitratireductor</taxon>
    </lineage>
</organism>
<dbReference type="SUPFAM" id="SSF69189">
    <property type="entry name" value="Penicillin-binding protein associated domain"/>
    <property type="match status" value="1"/>
</dbReference>
<dbReference type="Pfam" id="PF00768">
    <property type="entry name" value="Peptidase_S11"/>
    <property type="match status" value="1"/>
</dbReference>
<evidence type="ECO:0000256" key="6">
    <source>
        <dbReference type="ARBA" id="ARBA00022670"/>
    </source>
</evidence>
<dbReference type="SUPFAM" id="SSF56601">
    <property type="entry name" value="beta-lactamase/transpeptidase-like"/>
    <property type="match status" value="1"/>
</dbReference>
<dbReference type="InterPro" id="IPR012907">
    <property type="entry name" value="Peptidase_S11_C"/>
</dbReference>
<dbReference type="Gene3D" id="2.60.410.10">
    <property type="entry name" value="D-Ala-D-Ala carboxypeptidase, C-terminal domain"/>
    <property type="match status" value="1"/>
</dbReference>
<dbReference type="PANTHER" id="PTHR21581">
    <property type="entry name" value="D-ALANYL-D-ALANINE CARBOXYPEPTIDASE"/>
    <property type="match status" value="1"/>
</dbReference>
<evidence type="ECO:0000256" key="1">
    <source>
        <dbReference type="ARBA" id="ARBA00003217"/>
    </source>
</evidence>
<evidence type="ECO:0000256" key="7">
    <source>
        <dbReference type="ARBA" id="ARBA00022729"/>
    </source>
</evidence>
<comment type="caution">
    <text evidence="15">The sequence shown here is derived from an EMBL/GenBank/DDBJ whole genome shotgun (WGS) entry which is preliminary data.</text>
</comment>
<dbReference type="Pfam" id="PF07943">
    <property type="entry name" value="PBP5_C"/>
    <property type="match status" value="1"/>
</dbReference>
<name>A0ABU4AKM6_9HYPH</name>
<keyword evidence="10" id="KW-0573">Peptidoglycan synthesis</keyword>
<dbReference type="InterPro" id="IPR001967">
    <property type="entry name" value="Peptidase_S11_N"/>
</dbReference>
<evidence type="ECO:0000256" key="4">
    <source>
        <dbReference type="ARBA" id="ARBA00012448"/>
    </source>
</evidence>
<dbReference type="InterPro" id="IPR037167">
    <property type="entry name" value="Peptidase_S11_C_sf"/>
</dbReference>
<evidence type="ECO:0000256" key="2">
    <source>
        <dbReference type="ARBA" id="ARBA00004752"/>
    </source>
</evidence>
<comment type="catalytic activity">
    <reaction evidence="12">
        <text>Preferential cleavage: (Ac)2-L-Lys-D-Ala-|-D-Ala. Also transpeptidation of peptidyl-alanyl moieties that are N-acyl substituents of D-alanine.</text>
        <dbReference type="EC" id="3.4.16.4"/>
    </reaction>
</comment>
<evidence type="ECO:0000259" key="14">
    <source>
        <dbReference type="SMART" id="SM00936"/>
    </source>
</evidence>
<keyword evidence="16" id="KW-1185">Reference proteome</keyword>
<keyword evidence="9" id="KW-0133">Cell shape</keyword>
<proteinExistence type="inferred from homology"/>
<protein>
    <recommendedName>
        <fullName evidence="4">serine-type D-Ala-D-Ala carboxypeptidase</fullName>
        <ecNumber evidence="4">3.4.16.4</ecNumber>
    </recommendedName>
</protein>
<dbReference type="Gene3D" id="3.40.710.10">
    <property type="entry name" value="DD-peptidase/beta-lactamase superfamily"/>
    <property type="match status" value="1"/>
</dbReference>
<comment type="function">
    <text evidence="1">Removes C-terminal D-alanyl residues from sugar-peptide cell wall precursors.</text>
</comment>
<dbReference type="Proteomes" id="UP001185659">
    <property type="component" value="Unassembled WGS sequence"/>
</dbReference>
<dbReference type="EMBL" id="JAWLIP010000004">
    <property type="protein sequence ID" value="MDV6226795.1"/>
    <property type="molecule type" value="Genomic_DNA"/>
</dbReference>
<evidence type="ECO:0000256" key="3">
    <source>
        <dbReference type="ARBA" id="ARBA00007164"/>
    </source>
</evidence>
<evidence type="ECO:0000256" key="8">
    <source>
        <dbReference type="ARBA" id="ARBA00022801"/>
    </source>
</evidence>
<reference evidence="15 16" key="1">
    <citation type="submission" date="2023-10" db="EMBL/GenBank/DDBJ databases">
        <authorList>
            <person name="Venkata Ramana C."/>
            <person name="Sasikala C."/>
            <person name="Dhurka M."/>
        </authorList>
    </citation>
    <scope>NUCLEOTIDE SEQUENCE [LARGE SCALE GENOMIC DNA]</scope>
    <source>
        <strain evidence="15 16">KCTC 32151</strain>
    </source>
</reference>
<keyword evidence="5 15" id="KW-0121">Carboxypeptidase</keyword>
<comment type="pathway">
    <text evidence="2">Cell wall biogenesis; peptidoglycan biosynthesis.</text>
</comment>
<sequence length="367" mass="40275">MAQLFETRAKQAFLIDADTGTVLFSKNPDEKIPPASLAKLMTMEVVFNAIKSGRLSMSDAFYVSEHAWRTGGAVSGTSTMFAEIKSSVPLEALIQGVIVQSANDGCIIIAEGMAGSEENFARLMTERAHKIGLTDSVFVNSSGLPAEGQHVTMRDLVTLATHLWREYPEFYKYYAQESFTWNKILQRNRNPLLRMDIGADGLKTGFTEASGYAIVGSVNRNGRRLFMAMSGLETESERAEEARKMLDWGVRAFERMDIFDEGETIGNVSVFGGAKGDLAVRAKGPVAIFRPITNADSLRARIVYQGPIPAPVEEGQRIGTLKVWIGDTLSQETPLYAAESIAVGALPDRALDAVGELLTGWMRRYRS</sequence>
<keyword evidence="8 15" id="KW-0378">Hydrolase</keyword>
<accession>A0ABU4AKM6</accession>
<evidence type="ECO:0000256" key="11">
    <source>
        <dbReference type="ARBA" id="ARBA00023316"/>
    </source>
</evidence>